<dbReference type="Pfam" id="PF13645">
    <property type="entry name" value="YkuD_2"/>
    <property type="match status" value="1"/>
</dbReference>
<proteinExistence type="predicted"/>
<sequence>MAGHPWGQGMFARSLMAFLLTALLLPGQGAVADELLNALHRAAPQLEMRALQGALQALRCAEREGAGGARRLAVIDYSHSSLERRLWVFDLTHRRLLQREFVAHGRQSGELFAERFSNLPGSHQSSLGLFRGGESYSGRHGHSLRLDGLEPGFNDQARARALVIHGADYVAPTWAQKYGRMGRSLGCPAVQQEVIRVLVDQLRDGQYLFAWHPQLAGDRYRDCASISVARSAE</sequence>
<gene>
    <name evidence="1" type="ORF">SAMN05216363_3600</name>
</gene>
<dbReference type="PANTHER" id="PTHR38477:SF1">
    <property type="entry name" value="MUREIN L,D-TRANSPEPTIDASE CATALYTIC DOMAIN FAMILY PROTEIN"/>
    <property type="match status" value="1"/>
</dbReference>
<name>A0A1H2MK02_9PSED</name>
<reference evidence="2" key="1">
    <citation type="submission" date="2016-10" db="EMBL/GenBank/DDBJ databases">
        <authorList>
            <person name="Varghese N."/>
            <person name="Submissions S."/>
        </authorList>
    </citation>
    <scope>NUCLEOTIDE SEQUENCE [LARGE SCALE GENOMIC DNA]</scope>
    <source>
        <strain evidence="2">KCTC 32246</strain>
    </source>
</reference>
<protein>
    <submittedName>
        <fullName evidence="1">L,D-transpeptidase catalytic domain</fullName>
    </submittedName>
</protein>
<dbReference type="Proteomes" id="UP000198675">
    <property type="component" value="Chromosome I"/>
</dbReference>
<dbReference type="InterPro" id="IPR032676">
    <property type="entry name" value="YkuD_2"/>
</dbReference>
<dbReference type="EMBL" id="LT629797">
    <property type="protein sequence ID" value="SDU93529.1"/>
    <property type="molecule type" value="Genomic_DNA"/>
</dbReference>
<keyword evidence="2" id="KW-1185">Reference proteome</keyword>
<evidence type="ECO:0000313" key="1">
    <source>
        <dbReference type="EMBL" id="SDU93529.1"/>
    </source>
</evidence>
<organism evidence="1 2">
    <name type="scientific">Pseudomonas sihuiensis</name>
    <dbReference type="NCBI Taxonomy" id="1274359"/>
    <lineage>
        <taxon>Bacteria</taxon>
        <taxon>Pseudomonadati</taxon>
        <taxon>Pseudomonadota</taxon>
        <taxon>Gammaproteobacteria</taxon>
        <taxon>Pseudomonadales</taxon>
        <taxon>Pseudomonadaceae</taxon>
        <taxon>Pseudomonas</taxon>
    </lineage>
</organism>
<dbReference type="AlphaFoldDB" id="A0A1H2MK02"/>
<accession>A0A1H2MK02</accession>
<dbReference type="PANTHER" id="PTHR38477">
    <property type="entry name" value="HYPOTHETICAL EXPORTED PROTEIN"/>
    <property type="match status" value="1"/>
</dbReference>
<evidence type="ECO:0000313" key="2">
    <source>
        <dbReference type="Proteomes" id="UP000198675"/>
    </source>
</evidence>